<feature type="region of interest" description="Disordered" evidence="1">
    <location>
        <begin position="179"/>
        <end position="255"/>
    </location>
</feature>
<name>A0A6G3SPP2_STRAQ</name>
<evidence type="ECO:0000313" key="2">
    <source>
        <dbReference type="EMBL" id="NEB84722.1"/>
    </source>
</evidence>
<evidence type="ECO:0000256" key="1">
    <source>
        <dbReference type="SAM" id="MobiDB-lite"/>
    </source>
</evidence>
<comment type="caution">
    <text evidence="2">The sequence shown here is derived from an EMBL/GenBank/DDBJ whole genome shotgun (WGS) entry which is preliminary data.</text>
</comment>
<dbReference type="AlphaFoldDB" id="A0A6G3SPP2"/>
<dbReference type="EMBL" id="JAAGMK010000295">
    <property type="protein sequence ID" value="NEB84722.1"/>
    <property type="molecule type" value="Genomic_DNA"/>
</dbReference>
<sequence>MPQRTAIARGLNWNTWTPRHTLEEVISFIQEPESIGEAARAMLPDYYPYIRDTVTITDELSTFCTRPSIGPVFVIGRIVRHKPGCNLRVTTNRVIIVADVYDGRNGMIDAGAPSRGGRGGTVTVMCRRSINARVNASGGYGTAGAVGADGSPGAPGYHSDGYWETVTDPVTGETREVWHPDVDIPGADPTNGGPGGPGGTGGDGGSITFTSIEDETPPELSAACGAGGPGGPGGLAAQGPYSAGSVDGDPGPYGPSGVDGQVDVITLGEADYVAGLRPLLDSTGPSYANYWAPYRIVIGEYFYHRYNPNVPDRAEFGALAATEFKRALELQPDNADAIRLQRQLVGFAPAPGAVFVGGGANALGLPHDLDVVPNFDKYIEAFTRFLTPVLEFLGIGVDGILASKTIGELSEIAGQLSLQAVAAREDADRSLGIARTEQEQADSGVAYAQSELDRATADINRAIVAAQQQPDPPEISFGGIVSTIAEVGGAVLSVVAAVPTGGASLVALAPSLMMLADTVFDSAAPIARALLGGDATDLEQISAAYNAVGQDASDIRSAHQVVNFVTVARRLVEVTTEQNAPHVALIERGTELAHELLLARNRAVLAAQRVDAGAARSARAHDVAAQAAALQSRQHLDAEAVKQAGLLAISTARTKADVLLRLAFRAKRSVEIYTLKNEDANFPLDAGRIHPDLATDYYEKEIDEAALVRALTSSWGEILNLADMQIDYTEYFDGPLDKDWMRRSFKASDPQVVELKSLHRFTFAIDPVADVPDGHFDAKIRSIRLSFIGASHPEGEISCEVRHEGKYQQRRPDKTVTTQWLLPKVSTRNVKTTPLLPAEFGDDSPLDAPRSLAFWGRGVGGRWQVTIPQQQFDTGLDLSGLTQVQVWIGYQFLHG</sequence>
<organism evidence="2">
    <name type="scientific">Streptomyces anulatus</name>
    <name type="common">Streptomyces chrysomallus</name>
    <dbReference type="NCBI Taxonomy" id="1892"/>
    <lineage>
        <taxon>Bacteria</taxon>
        <taxon>Bacillati</taxon>
        <taxon>Actinomycetota</taxon>
        <taxon>Actinomycetes</taxon>
        <taxon>Kitasatosporales</taxon>
        <taxon>Streptomycetaceae</taxon>
        <taxon>Streptomyces</taxon>
    </lineage>
</organism>
<gene>
    <name evidence="2" type="ORF">G3I43_11135</name>
</gene>
<accession>A0A6G3SPP2</accession>
<dbReference type="RefSeq" id="WP_164257294.1">
    <property type="nucleotide sequence ID" value="NZ_JAAGMK010000295.1"/>
</dbReference>
<proteinExistence type="predicted"/>
<reference evidence="2" key="1">
    <citation type="submission" date="2020-01" db="EMBL/GenBank/DDBJ databases">
        <title>Insect and environment-associated Actinomycetes.</title>
        <authorList>
            <person name="Currrie C."/>
            <person name="Chevrette M."/>
            <person name="Carlson C."/>
            <person name="Stubbendieck R."/>
            <person name="Wendt-Pienkowski E."/>
        </authorList>
    </citation>
    <scope>NUCLEOTIDE SEQUENCE</scope>
    <source>
        <strain evidence="2">SID505</strain>
    </source>
</reference>
<feature type="compositionally biased region" description="Gly residues" evidence="1">
    <location>
        <begin position="192"/>
        <end position="205"/>
    </location>
</feature>
<feature type="compositionally biased region" description="Gly residues" evidence="1">
    <location>
        <begin position="225"/>
        <end position="236"/>
    </location>
</feature>
<protein>
    <submittedName>
        <fullName evidence="2">Uncharacterized protein</fullName>
    </submittedName>
</protein>